<name>A0A4Q1ANZ9_9BACT</name>
<accession>A0A4Q1ANZ9</accession>
<dbReference type="RefSeq" id="WP_129086486.1">
    <property type="nucleotide sequence ID" value="NZ_CP053836.1"/>
</dbReference>
<comment type="caution">
    <text evidence="1">The sequence shown here is derived from an EMBL/GenBank/DDBJ whole genome shotgun (WGS) entry which is preliminary data.</text>
</comment>
<dbReference type="Proteomes" id="UP000289758">
    <property type="component" value="Unassembled WGS sequence"/>
</dbReference>
<evidence type="ECO:0000313" key="1">
    <source>
        <dbReference type="EMBL" id="RXK07607.1"/>
    </source>
</evidence>
<protein>
    <submittedName>
        <fullName evidence="1">Uncharacterized protein</fullName>
    </submittedName>
</protein>
<evidence type="ECO:0000313" key="2">
    <source>
        <dbReference type="Proteomes" id="UP000289758"/>
    </source>
</evidence>
<proteinExistence type="predicted"/>
<organism evidence="1 2">
    <name type="scientific">Halarcobacter ebronensis</name>
    <dbReference type="NCBI Taxonomy" id="1462615"/>
    <lineage>
        <taxon>Bacteria</taxon>
        <taxon>Pseudomonadati</taxon>
        <taxon>Campylobacterota</taxon>
        <taxon>Epsilonproteobacteria</taxon>
        <taxon>Campylobacterales</taxon>
        <taxon>Arcobacteraceae</taxon>
        <taxon>Halarcobacter</taxon>
    </lineage>
</organism>
<dbReference type="AlphaFoldDB" id="A0A4Q1ANZ9"/>
<sequence length="91" mass="11004">MTMYKYIEQTKLKKELDERNPFLVVNEWADNAMELESKKMINEIRELFNSFTLQEINTFRIESHLNMIFEELSEKNISRFLSSQVHLKKNS</sequence>
<reference evidence="1 2" key="1">
    <citation type="submission" date="2017-10" db="EMBL/GenBank/DDBJ databases">
        <title>Genomics of the genus Arcobacter.</title>
        <authorList>
            <person name="Perez-Cataluna A."/>
            <person name="Figueras M.J."/>
        </authorList>
    </citation>
    <scope>NUCLEOTIDE SEQUENCE [LARGE SCALE GENOMIC DNA]</scope>
    <source>
        <strain evidence="1 2">CECT 8441</strain>
    </source>
</reference>
<dbReference type="EMBL" id="PDKK01000002">
    <property type="protein sequence ID" value="RXK07607.1"/>
    <property type="molecule type" value="Genomic_DNA"/>
</dbReference>
<gene>
    <name evidence="1" type="ORF">CRV07_03860</name>
</gene>
<keyword evidence="2" id="KW-1185">Reference proteome</keyword>